<dbReference type="Pfam" id="PF00498">
    <property type="entry name" value="FHA"/>
    <property type="match status" value="1"/>
</dbReference>
<keyword evidence="3" id="KW-0862">Zinc</keyword>
<dbReference type="CDD" id="cd16495">
    <property type="entry name" value="RING_CH-C4HC3_MARCH"/>
    <property type="match status" value="1"/>
</dbReference>
<dbReference type="SMART" id="SM00240">
    <property type="entry name" value="FHA"/>
    <property type="match status" value="1"/>
</dbReference>
<name>A0AAU9JNU4_9CILI</name>
<dbReference type="GO" id="GO:0008270">
    <property type="term" value="F:zinc ion binding"/>
    <property type="evidence" value="ECO:0007669"/>
    <property type="project" value="UniProtKB-KW"/>
</dbReference>
<dbReference type="CDD" id="cd00060">
    <property type="entry name" value="FHA"/>
    <property type="match status" value="1"/>
</dbReference>
<dbReference type="InterPro" id="IPR000253">
    <property type="entry name" value="FHA_dom"/>
</dbReference>
<evidence type="ECO:0000256" key="2">
    <source>
        <dbReference type="ARBA" id="ARBA00022771"/>
    </source>
</evidence>
<dbReference type="EMBL" id="CAJZBQ010000046">
    <property type="protein sequence ID" value="CAG9328907.1"/>
    <property type="molecule type" value="Genomic_DNA"/>
</dbReference>
<gene>
    <name evidence="6" type="ORF">BSTOLATCC_MIC46889</name>
</gene>
<comment type="caution">
    <text evidence="6">The sequence shown here is derived from an EMBL/GenBank/DDBJ whole genome shotgun (WGS) entry which is preliminary data.</text>
</comment>
<evidence type="ECO:0000259" key="5">
    <source>
        <dbReference type="PROSITE" id="PS51292"/>
    </source>
</evidence>
<keyword evidence="2" id="KW-0863">Zinc-finger</keyword>
<dbReference type="SUPFAM" id="SSF49879">
    <property type="entry name" value="SMAD/FHA domain"/>
    <property type="match status" value="1"/>
</dbReference>
<reference evidence="6" key="1">
    <citation type="submission" date="2021-09" db="EMBL/GenBank/DDBJ databases">
        <authorList>
            <consortium name="AG Swart"/>
            <person name="Singh M."/>
            <person name="Singh A."/>
            <person name="Seah K."/>
            <person name="Emmerich C."/>
        </authorList>
    </citation>
    <scope>NUCLEOTIDE SEQUENCE</scope>
    <source>
        <strain evidence="6">ATCC30299</strain>
    </source>
</reference>
<dbReference type="PROSITE" id="PS51292">
    <property type="entry name" value="ZF_RING_CH"/>
    <property type="match status" value="1"/>
</dbReference>
<dbReference type="InterPro" id="IPR013083">
    <property type="entry name" value="Znf_RING/FYVE/PHD"/>
</dbReference>
<dbReference type="SUPFAM" id="SSF57850">
    <property type="entry name" value="RING/U-box"/>
    <property type="match status" value="1"/>
</dbReference>
<organism evidence="6 7">
    <name type="scientific">Blepharisma stoltei</name>
    <dbReference type="NCBI Taxonomy" id="1481888"/>
    <lineage>
        <taxon>Eukaryota</taxon>
        <taxon>Sar</taxon>
        <taxon>Alveolata</taxon>
        <taxon>Ciliophora</taxon>
        <taxon>Postciliodesmatophora</taxon>
        <taxon>Heterotrichea</taxon>
        <taxon>Heterotrichida</taxon>
        <taxon>Blepharismidae</taxon>
        <taxon>Blepharisma</taxon>
    </lineage>
</organism>
<evidence type="ECO:0000259" key="4">
    <source>
        <dbReference type="PROSITE" id="PS50006"/>
    </source>
</evidence>
<dbReference type="AlphaFoldDB" id="A0AAU9JNU4"/>
<protein>
    <submittedName>
        <fullName evidence="6">Uncharacterized protein</fullName>
    </submittedName>
</protein>
<dbReference type="PANTHER" id="PTHR46210">
    <property type="entry name" value="FHA DOMAIN-CONTAINING PROTEIN"/>
    <property type="match status" value="1"/>
</dbReference>
<evidence type="ECO:0000256" key="3">
    <source>
        <dbReference type="ARBA" id="ARBA00022833"/>
    </source>
</evidence>
<dbReference type="Gene3D" id="2.60.200.20">
    <property type="match status" value="1"/>
</dbReference>
<dbReference type="PANTHER" id="PTHR46210:SF1">
    <property type="entry name" value="FHA DOMAIN-CONTAINING PROTEIN"/>
    <property type="match status" value="1"/>
</dbReference>
<dbReference type="Pfam" id="PF12906">
    <property type="entry name" value="RINGv"/>
    <property type="match status" value="1"/>
</dbReference>
<feature type="domain" description="RING-CH-type" evidence="5">
    <location>
        <begin position="152"/>
        <end position="228"/>
    </location>
</feature>
<sequence>MTENTYLEIQTSTWHRDTNCLYDYQATVTTKNHFTLNYSAILHRANNSCILNSSSCHRKLTEDSNPILSIKARGGEFTIQQAGDSLNERLWLVIKSIRNSGIKGYKICEGDWIRLGRVRLQVKRICTNPKANLAIPIESNIEKANFQYFEPFQGDEVVSCRICLSNTNSKENPLISPCHCIGTMKNIHVGCLQEWLTNKVIVNRLQKATSYYWGELSCEICKAPLPSSICIGAERFDLIAIVNPDKPYILLEDYRPERSESRCLHVVSLNDGESASLGRGNDSEIKISDVSVSRRHCKLKFIDGNFVLEDSNSKFGTLVLMKKSFILQPHTEVTVQIGRTIAHLVSKEPFSCKSCLWAFGIKKVVPITHCSYLTQADIIEDNPAAFGAPTSSVVEETNVRNYSDSEIKWNREDMAHQEVSIAIETVNEEEKSISNDRILNEASII</sequence>
<evidence type="ECO:0000313" key="7">
    <source>
        <dbReference type="Proteomes" id="UP001162131"/>
    </source>
</evidence>
<evidence type="ECO:0000256" key="1">
    <source>
        <dbReference type="ARBA" id="ARBA00022723"/>
    </source>
</evidence>
<keyword evidence="1" id="KW-0479">Metal-binding</keyword>
<evidence type="ECO:0000313" key="6">
    <source>
        <dbReference type="EMBL" id="CAG9328907.1"/>
    </source>
</evidence>
<dbReference type="PROSITE" id="PS50006">
    <property type="entry name" value="FHA_DOMAIN"/>
    <property type="match status" value="1"/>
</dbReference>
<keyword evidence="7" id="KW-1185">Reference proteome</keyword>
<proteinExistence type="predicted"/>
<dbReference type="SMART" id="SM00744">
    <property type="entry name" value="RINGv"/>
    <property type="match status" value="1"/>
</dbReference>
<dbReference type="Gene3D" id="3.30.40.10">
    <property type="entry name" value="Zinc/RING finger domain, C3HC4 (zinc finger)"/>
    <property type="match status" value="1"/>
</dbReference>
<dbReference type="Proteomes" id="UP001162131">
    <property type="component" value="Unassembled WGS sequence"/>
</dbReference>
<feature type="domain" description="FHA" evidence="4">
    <location>
        <begin position="275"/>
        <end position="319"/>
    </location>
</feature>
<dbReference type="InterPro" id="IPR008984">
    <property type="entry name" value="SMAD_FHA_dom_sf"/>
</dbReference>
<dbReference type="InterPro" id="IPR011016">
    <property type="entry name" value="Znf_RING-CH"/>
</dbReference>
<accession>A0AAU9JNU4</accession>